<dbReference type="GO" id="GO:0009507">
    <property type="term" value="C:chloroplast"/>
    <property type="evidence" value="ECO:0007669"/>
    <property type="project" value="TreeGrafter"/>
</dbReference>
<organism evidence="2 3">
    <name type="scientific">Haematococcus lacustris</name>
    <name type="common">Green alga</name>
    <name type="synonym">Haematococcus pluvialis</name>
    <dbReference type="NCBI Taxonomy" id="44745"/>
    <lineage>
        <taxon>Eukaryota</taxon>
        <taxon>Viridiplantae</taxon>
        <taxon>Chlorophyta</taxon>
        <taxon>core chlorophytes</taxon>
        <taxon>Chlorophyceae</taxon>
        <taxon>CS clade</taxon>
        <taxon>Chlamydomonadales</taxon>
        <taxon>Haematococcaceae</taxon>
        <taxon>Haematococcus</taxon>
    </lineage>
</organism>
<evidence type="ECO:0000313" key="2">
    <source>
        <dbReference type="EMBL" id="GFH07926.1"/>
    </source>
</evidence>
<evidence type="ECO:0000313" key="3">
    <source>
        <dbReference type="Proteomes" id="UP000485058"/>
    </source>
</evidence>
<feature type="domain" description="AB hydrolase-1" evidence="1">
    <location>
        <begin position="21"/>
        <end position="251"/>
    </location>
</feature>
<dbReference type="AlphaFoldDB" id="A0A699YLZ6"/>
<dbReference type="SUPFAM" id="SSF53474">
    <property type="entry name" value="alpha/beta-Hydrolases"/>
    <property type="match status" value="1"/>
</dbReference>
<dbReference type="Pfam" id="PF12697">
    <property type="entry name" value="Abhydrolase_6"/>
    <property type="match status" value="1"/>
</dbReference>
<gene>
    <name evidence="2" type="ORF">HaLaN_02810</name>
</gene>
<dbReference type="Proteomes" id="UP000485058">
    <property type="component" value="Unassembled WGS sequence"/>
</dbReference>
<accession>A0A699YLZ6</accession>
<dbReference type="InterPro" id="IPR029058">
    <property type="entry name" value="AB_hydrolase_fold"/>
</dbReference>
<keyword evidence="3" id="KW-1185">Reference proteome</keyword>
<sequence>MATAPQPITGGTTSQSSQRSTGYAMCLLGFGWSQKALVDYTNGKQWIRQISSFIEEVVASGPVVLAGNSLGGYASLAAAVARPDLVRGVAMLNGAGPFDEPGRPALDPDQPEPLVDRFKNWLAGIGKRVVLYFAFVRAKQPERIKEVLNMVYTNRDMVDDELVDSIVQPALDPLAAEVFFRINHRTAPPVTLNRLLTRLQAPLLLLWGMRDPWITPSKAEAIVKMYPAASFVPLSQAGHCPHDDLPVETNAALTNWISRLT</sequence>
<dbReference type="PANTHER" id="PTHR46438">
    <property type="entry name" value="ALPHA/BETA-HYDROLASES SUPERFAMILY PROTEIN"/>
    <property type="match status" value="1"/>
</dbReference>
<dbReference type="InterPro" id="IPR000073">
    <property type="entry name" value="AB_hydrolase_1"/>
</dbReference>
<reference evidence="2 3" key="1">
    <citation type="submission" date="2020-02" db="EMBL/GenBank/DDBJ databases">
        <title>Draft genome sequence of Haematococcus lacustris strain NIES-144.</title>
        <authorList>
            <person name="Morimoto D."/>
            <person name="Nakagawa S."/>
            <person name="Yoshida T."/>
            <person name="Sawayama S."/>
        </authorList>
    </citation>
    <scope>NUCLEOTIDE SEQUENCE [LARGE SCALE GENOMIC DNA]</scope>
    <source>
        <strain evidence="2 3">NIES-144</strain>
    </source>
</reference>
<dbReference type="PANTHER" id="PTHR46438:SF2">
    <property type="entry name" value="ALPHA_BETA-HYDROLASES SUPERFAMILY PROTEIN"/>
    <property type="match status" value="1"/>
</dbReference>
<comment type="caution">
    <text evidence="2">The sequence shown here is derived from an EMBL/GenBank/DDBJ whole genome shotgun (WGS) entry which is preliminary data.</text>
</comment>
<name>A0A699YLZ6_HAELA</name>
<dbReference type="EMBL" id="BLLF01000125">
    <property type="protein sequence ID" value="GFH07926.1"/>
    <property type="molecule type" value="Genomic_DNA"/>
</dbReference>
<proteinExistence type="predicted"/>
<protein>
    <recommendedName>
        <fullName evidence="1">AB hydrolase-1 domain-containing protein</fullName>
    </recommendedName>
</protein>
<dbReference type="Gene3D" id="3.40.50.1820">
    <property type="entry name" value="alpha/beta hydrolase"/>
    <property type="match status" value="1"/>
</dbReference>
<evidence type="ECO:0000259" key="1">
    <source>
        <dbReference type="Pfam" id="PF12697"/>
    </source>
</evidence>